<name>A0A6B1DB90_9CHLR</name>
<dbReference type="AlphaFoldDB" id="A0A6B1DB90"/>
<feature type="compositionally biased region" description="Basic and acidic residues" evidence="1">
    <location>
        <begin position="1"/>
        <end position="11"/>
    </location>
</feature>
<reference evidence="2" key="1">
    <citation type="submission" date="2019-09" db="EMBL/GenBank/DDBJ databases">
        <title>Characterisation of the sponge microbiome using genome-centric metagenomics.</title>
        <authorList>
            <person name="Engelberts J.P."/>
            <person name="Robbins S.J."/>
            <person name="De Goeij J.M."/>
            <person name="Aranda M."/>
            <person name="Bell S.C."/>
            <person name="Webster N.S."/>
        </authorList>
    </citation>
    <scope>NUCLEOTIDE SEQUENCE</scope>
    <source>
        <strain evidence="2">SB0661_bin_32</strain>
    </source>
</reference>
<accession>A0A6B1DB90</accession>
<feature type="region of interest" description="Disordered" evidence="1">
    <location>
        <begin position="1"/>
        <end position="21"/>
    </location>
</feature>
<dbReference type="Pfam" id="PF02287">
    <property type="entry name" value="Dehydratase_SU"/>
    <property type="match status" value="1"/>
</dbReference>
<comment type="caution">
    <text evidence="2">The sequence shown here is derived from an EMBL/GenBank/DDBJ whole genome shotgun (WGS) entry which is preliminary data.</text>
</comment>
<evidence type="ECO:0000313" key="2">
    <source>
        <dbReference type="EMBL" id="MYC96703.1"/>
    </source>
</evidence>
<dbReference type="InterPro" id="IPR003207">
    <property type="entry name" value="Ppandiol/glycerol_DeHydtase_su"/>
</dbReference>
<dbReference type="Gene3D" id="1.10.1510.20">
    <property type="entry name" value="Propanediol/glycerol dehydratase, small subunit"/>
    <property type="match status" value="1"/>
</dbReference>
<evidence type="ECO:0000256" key="1">
    <source>
        <dbReference type="SAM" id="MobiDB-lite"/>
    </source>
</evidence>
<gene>
    <name evidence="2" type="ORF">F4X14_17185</name>
</gene>
<organism evidence="2">
    <name type="scientific">Caldilineaceae bacterium SB0661_bin_32</name>
    <dbReference type="NCBI Taxonomy" id="2605255"/>
    <lineage>
        <taxon>Bacteria</taxon>
        <taxon>Bacillati</taxon>
        <taxon>Chloroflexota</taxon>
        <taxon>Caldilineae</taxon>
        <taxon>Caldilineales</taxon>
        <taxon>Caldilineaceae</taxon>
    </lineage>
</organism>
<sequence length="151" mass="17143">MTDERSEERGNTVHSYNGDYPLYANRNDTLNAASGRPLRDLSLQKTLTEDISSEDYSISAETLRAQAEIARDAGYPQLAQNLERASELTAVPNETLLEMYEMLRPGRCSFEEYQALARRLRDEFNAAATAAFVEEAATVYRERGLLRRELE</sequence>
<dbReference type="EMBL" id="VXMH01000094">
    <property type="protein sequence ID" value="MYC96703.1"/>
    <property type="molecule type" value="Genomic_DNA"/>
</dbReference>
<dbReference type="SUPFAM" id="SSF47148">
    <property type="entry name" value="Diol dehydratase, gamma subunit"/>
    <property type="match status" value="1"/>
</dbReference>
<proteinExistence type="predicted"/>
<protein>
    <submittedName>
        <fullName evidence="2">Propanediol dehydratase small subunit PduE</fullName>
    </submittedName>
</protein>
<dbReference type="InterPro" id="IPR036091">
    <property type="entry name" value="Prodiol/glycerol_DeHase__sf_su"/>
</dbReference>